<comment type="subcellular location">
    <subcellularLocation>
        <location evidence="1">Cytoplasm</location>
    </subcellularLocation>
</comment>
<dbReference type="InterPro" id="IPR004616">
    <property type="entry name" value="Leu/Phe-tRNA_Trfase"/>
</dbReference>
<dbReference type="Gene3D" id="3.30.70.3550">
    <property type="entry name" value="Leucyl/phenylalanyl-tRNA-protein transferase, N-terminal domain"/>
    <property type="match status" value="1"/>
</dbReference>
<dbReference type="EC" id="2.3.2.6" evidence="5"/>
<organism evidence="5">
    <name type="scientific">hydrothermal vent metagenome</name>
    <dbReference type="NCBI Taxonomy" id="652676"/>
    <lineage>
        <taxon>unclassified sequences</taxon>
        <taxon>metagenomes</taxon>
        <taxon>ecological metagenomes</taxon>
    </lineage>
</organism>
<dbReference type="Gene3D" id="3.40.630.70">
    <property type="entry name" value="Leucyl/phenylalanyl-tRNA-protein transferase, C-terminal domain"/>
    <property type="match status" value="1"/>
</dbReference>
<dbReference type="PANTHER" id="PTHR30098:SF2">
    <property type="entry name" value="LEUCYL_PHENYLALANYL-TRNA--PROTEIN TRANSFERASE"/>
    <property type="match status" value="1"/>
</dbReference>
<reference evidence="5" key="1">
    <citation type="submission" date="2016-10" db="EMBL/GenBank/DDBJ databases">
        <authorList>
            <person name="de Groot N.N."/>
        </authorList>
    </citation>
    <scope>NUCLEOTIDE SEQUENCE</scope>
</reference>
<dbReference type="GO" id="GO:0005737">
    <property type="term" value="C:cytoplasm"/>
    <property type="evidence" value="ECO:0007669"/>
    <property type="project" value="UniProtKB-SubCell"/>
</dbReference>
<gene>
    <name evidence="5" type="ORF">MNB_SUP05-6-478</name>
</gene>
<dbReference type="NCBIfam" id="TIGR00667">
    <property type="entry name" value="aat"/>
    <property type="match status" value="1"/>
</dbReference>
<dbReference type="SUPFAM" id="SSF55729">
    <property type="entry name" value="Acyl-CoA N-acyltransferases (Nat)"/>
    <property type="match status" value="1"/>
</dbReference>
<dbReference type="InterPro" id="IPR016181">
    <property type="entry name" value="Acyl_CoA_acyltransferase"/>
</dbReference>
<keyword evidence="2" id="KW-0963">Cytoplasm</keyword>
<protein>
    <submittedName>
        <fullName evidence="5">Leucyl/phenylalanyl-tRNA--protein transferase</fullName>
        <ecNumber evidence="5">2.3.2.6</ecNumber>
    </submittedName>
</protein>
<dbReference type="GO" id="GO:0008914">
    <property type="term" value="F:leucyl-tRNA--protein transferase activity"/>
    <property type="evidence" value="ECO:0007669"/>
    <property type="project" value="UniProtKB-EC"/>
</dbReference>
<name>A0A1W1DI35_9ZZZZ</name>
<dbReference type="AlphaFoldDB" id="A0A1W1DI35"/>
<dbReference type="Pfam" id="PF03588">
    <property type="entry name" value="Leu_Phe_trans"/>
    <property type="match status" value="1"/>
</dbReference>
<evidence type="ECO:0000256" key="3">
    <source>
        <dbReference type="ARBA" id="ARBA00022679"/>
    </source>
</evidence>
<dbReference type="InterPro" id="IPR042221">
    <property type="entry name" value="Leu/Phe-tRNA_Trfase_N"/>
</dbReference>
<dbReference type="FunFam" id="3.30.70.3550:FF:000001">
    <property type="entry name" value="Leucyl/phenylalanyl-tRNA--protein transferase"/>
    <property type="match status" value="1"/>
</dbReference>
<dbReference type="HAMAP" id="MF_00688">
    <property type="entry name" value="Leu_Phe_trans"/>
    <property type="match status" value="1"/>
</dbReference>
<sequence>MINIPEEFILHSPTVPFPDIDLALEEPSGLIAIGGELSTERLLDAYQKGIFPWYSEGEPVLWYSPNPRMVITKEALHVSKSLDKVLRSNRFEVRTNTNFEQVIHQCKNIKRKDQDSTWIDNDMVQAYIQLHHQGHAHSIEVYENSQLAGGLYGVAIGKVFFGESMFSCASNASKVALVHLLKNTDYQLIDCQVENPHLKSLGAFNIERSAFVQQLRDLL</sequence>
<accession>A0A1W1DI35</accession>
<proteinExistence type="inferred from homology"/>
<evidence type="ECO:0000256" key="2">
    <source>
        <dbReference type="ARBA" id="ARBA00022490"/>
    </source>
</evidence>
<evidence type="ECO:0000256" key="4">
    <source>
        <dbReference type="ARBA" id="ARBA00023315"/>
    </source>
</evidence>
<dbReference type="InterPro" id="IPR042203">
    <property type="entry name" value="Leu/Phe-tRNA_Trfase_C"/>
</dbReference>
<dbReference type="PANTHER" id="PTHR30098">
    <property type="entry name" value="LEUCYL/PHENYLALANYL-TRNA--PROTEIN TRANSFERASE"/>
    <property type="match status" value="1"/>
</dbReference>
<dbReference type="GO" id="GO:0030163">
    <property type="term" value="P:protein catabolic process"/>
    <property type="evidence" value="ECO:0007669"/>
    <property type="project" value="InterPro"/>
</dbReference>
<evidence type="ECO:0000313" key="5">
    <source>
        <dbReference type="EMBL" id="SFV81005.1"/>
    </source>
</evidence>
<keyword evidence="3 5" id="KW-0808">Transferase</keyword>
<dbReference type="EMBL" id="FPHV01000029">
    <property type="protein sequence ID" value="SFV81005.1"/>
    <property type="molecule type" value="Genomic_DNA"/>
</dbReference>
<evidence type="ECO:0000256" key="1">
    <source>
        <dbReference type="ARBA" id="ARBA00004496"/>
    </source>
</evidence>
<keyword evidence="4 5" id="KW-0012">Acyltransferase</keyword>